<dbReference type="GO" id="GO:0016491">
    <property type="term" value="F:oxidoreductase activity"/>
    <property type="evidence" value="ECO:0007669"/>
    <property type="project" value="InterPro"/>
</dbReference>
<evidence type="ECO:0000313" key="3">
    <source>
        <dbReference type="Proteomes" id="UP001362999"/>
    </source>
</evidence>
<organism evidence="2 3">
    <name type="scientific">Favolaschia claudopus</name>
    <dbReference type="NCBI Taxonomy" id="2862362"/>
    <lineage>
        <taxon>Eukaryota</taxon>
        <taxon>Fungi</taxon>
        <taxon>Dikarya</taxon>
        <taxon>Basidiomycota</taxon>
        <taxon>Agaricomycotina</taxon>
        <taxon>Agaricomycetes</taxon>
        <taxon>Agaricomycetidae</taxon>
        <taxon>Agaricales</taxon>
        <taxon>Marasmiineae</taxon>
        <taxon>Mycenaceae</taxon>
        <taxon>Favolaschia</taxon>
    </lineage>
</organism>
<gene>
    <name evidence="2" type="ORF">R3P38DRAFT_2507875</name>
</gene>
<accession>A0AAW0D5P8</accession>
<reference evidence="2 3" key="1">
    <citation type="journal article" date="2024" name="J Genomics">
        <title>Draft genome sequencing and assembly of Favolaschia claudopus CIRM-BRFM 2984 isolated from oak limbs.</title>
        <authorList>
            <person name="Navarro D."/>
            <person name="Drula E."/>
            <person name="Chaduli D."/>
            <person name="Cazenave R."/>
            <person name="Ahrendt S."/>
            <person name="Wang J."/>
            <person name="Lipzen A."/>
            <person name="Daum C."/>
            <person name="Barry K."/>
            <person name="Grigoriev I.V."/>
            <person name="Favel A."/>
            <person name="Rosso M.N."/>
            <person name="Martin F."/>
        </authorList>
    </citation>
    <scope>NUCLEOTIDE SEQUENCE [LARGE SCALE GENOMIC DNA]</scope>
    <source>
        <strain evidence="2 3">CIRM-BRFM 2984</strain>
    </source>
</reference>
<sequence>MVWPHFFFFVSYSRSQLSRICSHTDPLFWLHHALVDKIWYDWQNIHPSNKKALFGGAVQAIQNATGYYYKYPTGAPPFLQMNATMPSDAPFPAAMIQDVMSTTEGILCYVYE</sequence>
<dbReference type="EMBL" id="JAWWNJ010000010">
    <property type="protein sequence ID" value="KAK7046426.1"/>
    <property type="molecule type" value="Genomic_DNA"/>
</dbReference>
<dbReference type="InterPro" id="IPR008922">
    <property type="entry name" value="Di-copper_centre_dom_sf"/>
</dbReference>
<evidence type="ECO:0000259" key="1">
    <source>
        <dbReference type="PROSITE" id="PS00498"/>
    </source>
</evidence>
<dbReference type="Proteomes" id="UP001362999">
    <property type="component" value="Unassembled WGS sequence"/>
</dbReference>
<keyword evidence="3" id="KW-1185">Reference proteome</keyword>
<comment type="caution">
    <text evidence="2">The sequence shown here is derived from an EMBL/GenBank/DDBJ whole genome shotgun (WGS) entry which is preliminary data.</text>
</comment>
<protein>
    <submittedName>
        <fullName evidence="2">Tyrosinase</fullName>
    </submittedName>
</protein>
<dbReference type="Pfam" id="PF00264">
    <property type="entry name" value="Tyrosinase"/>
    <property type="match status" value="1"/>
</dbReference>
<dbReference type="AlphaFoldDB" id="A0AAW0D5P8"/>
<dbReference type="Gene3D" id="1.10.1280.10">
    <property type="entry name" value="Di-copper center containing domain from catechol oxidase"/>
    <property type="match status" value="1"/>
</dbReference>
<dbReference type="PROSITE" id="PS00498">
    <property type="entry name" value="TYROSINASE_2"/>
    <property type="match status" value="1"/>
</dbReference>
<dbReference type="InterPro" id="IPR002227">
    <property type="entry name" value="Tyrosinase_Cu-bd"/>
</dbReference>
<feature type="domain" description="Tyrosinase copper-binding" evidence="1">
    <location>
        <begin position="25"/>
        <end position="36"/>
    </location>
</feature>
<evidence type="ECO:0000313" key="2">
    <source>
        <dbReference type="EMBL" id="KAK7046426.1"/>
    </source>
</evidence>
<dbReference type="SUPFAM" id="SSF48056">
    <property type="entry name" value="Di-copper centre-containing domain"/>
    <property type="match status" value="1"/>
</dbReference>
<proteinExistence type="predicted"/>
<name>A0AAW0D5P8_9AGAR</name>